<dbReference type="EMBL" id="CP021920">
    <property type="protein sequence ID" value="ASB90857.1"/>
    <property type="molecule type" value="Genomic_DNA"/>
</dbReference>
<proteinExistence type="predicted"/>
<evidence type="ECO:0000313" key="1">
    <source>
        <dbReference type="EMBL" id="ASB90857.1"/>
    </source>
</evidence>
<organism evidence="1 2">
    <name type="scientific">Bacillus sonorensis</name>
    <dbReference type="NCBI Taxonomy" id="119858"/>
    <lineage>
        <taxon>Bacteria</taxon>
        <taxon>Bacillati</taxon>
        <taxon>Bacillota</taxon>
        <taxon>Bacilli</taxon>
        <taxon>Bacillales</taxon>
        <taxon>Bacillaceae</taxon>
        <taxon>Bacillus</taxon>
    </lineage>
</organism>
<name>A0ABM6LN55_9BACI</name>
<keyword evidence="2" id="KW-1185">Reference proteome</keyword>
<dbReference type="RefSeq" id="WP_006637221.1">
    <property type="nucleotide sequence ID" value="NZ_CP021920.1"/>
</dbReference>
<reference evidence="1 2" key="1">
    <citation type="submission" date="2017-06" db="EMBL/GenBank/DDBJ databases">
        <title>Genome sequence of Bacillus sonorensis strain SRCM101395.</title>
        <authorList>
            <person name="Cho S.H."/>
        </authorList>
    </citation>
    <scope>NUCLEOTIDE SEQUENCE [LARGE SCALE GENOMIC DNA]</scope>
    <source>
        <strain evidence="1 2">SRCM101395</strain>
    </source>
</reference>
<dbReference type="GeneID" id="92851724"/>
<gene>
    <name evidence="1" type="ORF">S101395_04355</name>
</gene>
<evidence type="ECO:0000313" key="2">
    <source>
        <dbReference type="Proteomes" id="UP000196877"/>
    </source>
</evidence>
<dbReference type="Proteomes" id="UP000196877">
    <property type="component" value="Chromosome"/>
</dbReference>
<sequence>MSEITTLPQANAYFQELNQAKKNRTALNSNINTRTAKLISFLRKSGPILVYRDDTATIIEAVKKVSVKFDKALLGSIVGMPASALNPIKIAELVESGKLSAAQVEECQYEEEDYKLKMRKAKKKEIAAFRNKK</sequence>
<accession>A0ABM6LN55</accession>
<protein>
    <submittedName>
        <fullName evidence="1">Uncharacterized protein</fullName>
    </submittedName>
</protein>